<proteinExistence type="inferred from homology"/>
<evidence type="ECO:0000259" key="3">
    <source>
        <dbReference type="SMART" id="SM00829"/>
    </source>
</evidence>
<evidence type="ECO:0000256" key="1">
    <source>
        <dbReference type="ARBA" id="ARBA00008072"/>
    </source>
</evidence>
<comment type="caution">
    <text evidence="4">The sequence shown here is derived from an EMBL/GenBank/DDBJ whole genome shotgun (WGS) entry which is preliminary data.</text>
</comment>
<keyword evidence="5" id="KW-1185">Reference proteome</keyword>
<comment type="similarity">
    <text evidence="1">Belongs to the zinc-containing alcohol dehydrogenase family.</text>
</comment>
<dbReference type="Pfam" id="PF08240">
    <property type="entry name" value="ADH_N"/>
    <property type="match status" value="1"/>
</dbReference>
<dbReference type="PANTHER" id="PTHR45348">
    <property type="entry name" value="HYPOTHETICAL OXIDOREDUCTASE (EUROFUNG)"/>
    <property type="match status" value="1"/>
</dbReference>
<dbReference type="InterPro" id="IPR047122">
    <property type="entry name" value="Trans-enoyl_RdTase-like"/>
</dbReference>
<gene>
    <name evidence="4" type="ORF">LTR24_002614</name>
</gene>
<dbReference type="EMBL" id="JAVRRG010000023">
    <property type="protein sequence ID" value="KAK5096209.1"/>
    <property type="molecule type" value="Genomic_DNA"/>
</dbReference>
<dbReference type="InterPro" id="IPR036291">
    <property type="entry name" value="NAD(P)-bd_dom_sf"/>
</dbReference>
<evidence type="ECO:0000256" key="2">
    <source>
        <dbReference type="ARBA" id="ARBA00023002"/>
    </source>
</evidence>
<dbReference type="Gene3D" id="3.40.50.720">
    <property type="entry name" value="NAD(P)-binding Rossmann-like Domain"/>
    <property type="match status" value="1"/>
</dbReference>
<evidence type="ECO:0000313" key="5">
    <source>
        <dbReference type="Proteomes" id="UP001345013"/>
    </source>
</evidence>
<dbReference type="InterPro" id="IPR020843">
    <property type="entry name" value="ER"/>
</dbReference>
<name>A0ABR0KH97_9EURO</name>
<feature type="domain" description="Enoyl reductase (ER)" evidence="3">
    <location>
        <begin position="10"/>
        <end position="343"/>
    </location>
</feature>
<keyword evidence="2" id="KW-0560">Oxidoreductase</keyword>
<dbReference type="PANTHER" id="PTHR45348:SF2">
    <property type="entry name" value="ZINC-TYPE ALCOHOL DEHYDROGENASE-LIKE PROTEIN C2E1P3.01"/>
    <property type="match status" value="1"/>
</dbReference>
<reference evidence="4 5" key="1">
    <citation type="submission" date="2023-08" db="EMBL/GenBank/DDBJ databases">
        <title>Black Yeasts Isolated from many extreme environments.</title>
        <authorList>
            <person name="Coleine C."/>
            <person name="Stajich J.E."/>
            <person name="Selbmann L."/>
        </authorList>
    </citation>
    <scope>NUCLEOTIDE SEQUENCE [LARGE SCALE GENOMIC DNA]</scope>
    <source>
        <strain evidence="4 5">CCFEE 5885</strain>
    </source>
</reference>
<accession>A0ABR0KH97</accession>
<dbReference type="SMART" id="SM00829">
    <property type="entry name" value="PKS_ER"/>
    <property type="match status" value="1"/>
</dbReference>
<dbReference type="Proteomes" id="UP001345013">
    <property type="component" value="Unassembled WGS sequence"/>
</dbReference>
<dbReference type="Gene3D" id="3.90.180.10">
    <property type="entry name" value="Medium-chain alcohol dehydrogenases, catalytic domain"/>
    <property type="match status" value="1"/>
</dbReference>
<dbReference type="InterPro" id="IPR011032">
    <property type="entry name" value="GroES-like_sf"/>
</dbReference>
<organism evidence="4 5">
    <name type="scientific">Lithohypha guttulata</name>
    <dbReference type="NCBI Taxonomy" id="1690604"/>
    <lineage>
        <taxon>Eukaryota</taxon>
        <taxon>Fungi</taxon>
        <taxon>Dikarya</taxon>
        <taxon>Ascomycota</taxon>
        <taxon>Pezizomycotina</taxon>
        <taxon>Eurotiomycetes</taxon>
        <taxon>Chaetothyriomycetidae</taxon>
        <taxon>Chaetothyriales</taxon>
        <taxon>Trichomeriaceae</taxon>
        <taxon>Lithohypha</taxon>
    </lineage>
</organism>
<dbReference type="SUPFAM" id="SSF51735">
    <property type="entry name" value="NAD(P)-binding Rossmann-fold domains"/>
    <property type="match status" value="1"/>
</dbReference>
<protein>
    <recommendedName>
        <fullName evidence="3">Enoyl reductase (ER) domain-containing protein</fullName>
    </recommendedName>
</protein>
<sequence>MRGTVVEKAGAEPRVVDYLEKPTPGPGQILVKSLYTAMNPVDAHMAIMGALVVEWPLVIGCDASGVVVEASPEAESRYNLKTGTYVCGCTRIGVAQFATGQEYFLMDAQVTIPKPENVDLVQAATLGVALETAALAVFQALRVDIFDPEEQQSEKDEWMVVLGGGSSVGGAAIQLLRAAGYRVLASCSGRSAGTVVGLGAETFDYKTSVPEQVNKVFEITNGKIAGILDAAANDNPVVAKELFKHESWKSNAKLFTTTNNWSNVGSWDGGQTHEVKLGPIGSPDATDLNNTLENTIPVLVKLVENGKVKPGDYEIIGDGGFEDIIKAHKHKAGGASGQRKIVVKVQDE</sequence>
<evidence type="ECO:0000313" key="4">
    <source>
        <dbReference type="EMBL" id="KAK5096209.1"/>
    </source>
</evidence>
<dbReference type="InterPro" id="IPR013154">
    <property type="entry name" value="ADH-like_N"/>
</dbReference>
<dbReference type="SUPFAM" id="SSF50129">
    <property type="entry name" value="GroES-like"/>
    <property type="match status" value="1"/>
</dbReference>